<evidence type="ECO:0000259" key="1">
    <source>
        <dbReference type="PROSITE" id="PS50042"/>
    </source>
</evidence>
<proteinExistence type="predicted"/>
<dbReference type="Proteomes" id="UP000510721">
    <property type="component" value="Chromosome"/>
</dbReference>
<dbReference type="InterPro" id="IPR014710">
    <property type="entry name" value="RmlC-like_jellyroll"/>
</dbReference>
<dbReference type="EMBL" id="CP041238">
    <property type="protein sequence ID" value="QLL62129.1"/>
    <property type="molecule type" value="Genomic_DNA"/>
</dbReference>
<accession>A0A859QRP3</accession>
<organism evidence="2 3">
    <name type="scientific">Sinorhizobium mexicanum</name>
    <dbReference type="NCBI Taxonomy" id="375549"/>
    <lineage>
        <taxon>Bacteria</taxon>
        <taxon>Pseudomonadati</taxon>
        <taxon>Pseudomonadota</taxon>
        <taxon>Alphaproteobacteria</taxon>
        <taxon>Hyphomicrobiales</taxon>
        <taxon>Rhizobiaceae</taxon>
        <taxon>Sinorhizobium/Ensifer group</taxon>
        <taxon>Sinorhizobium</taxon>
    </lineage>
</organism>
<dbReference type="InterPro" id="IPR050397">
    <property type="entry name" value="Env_Response_Regulators"/>
</dbReference>
<dbReference type="SUPFAM" id="SSF51206">
    <property type="entry name" value="cAMP-binding domain-like"/>
    <property type="match status" value="1"/>
</dbReference>
<dbReference type="InterPro" id="IPR018490">
    <property type="entry name" value="cNMP-bd_dom_sf"/>
</dbReference>
<feature type="domain" description="Cyclic nucleotide-binding" evidence="1">
    <location>
        <begin position="21"/>
        <end position="93"/>
    </location>
</feature>
<dbReference type="PANTHER" id="PTHR24567">
    <property type="entry name" value="CRP FAMILY TRANSCRIPTIONAL REGULATORY PROTEIN"/>
    <property type="match status" value="1"/>
</dbReference>
<evidence type="ECO:0000313" key="2">
    <source>
        <dbReference type="EMBL" id="QLL62129.1"/>
    </source>
</evidence>
<dbReference type="Gene3D" id="2.60.120.10">
    <property type="entry name" value="Jelly Rolls"/>
    <property type="match status" value="1"/>
</dbReference>
<dbReference type="Pfam" id="PF00027">
    <property type="entry name" value="cNMP_binding"/>
    <property type="match status" value="1"/>
</dbReference>
<dbReference type="GO" id="GO:0005829">
    <property type="term" value="C:cytosol"/>
    <property type="evidence" value="ECO:0007669"/>
    <property type="project" value="TreeGrafter"/>
</dbReference>
<dbReference type="AlphaFoldDB" id="A0A859QRP3"/>
<dbReference type="GO" id="GO:0003700">
    <property type="term" value="F:DNA-binding transcription factor activity"/>
    <property type="evidence" value="ECO:0007669"/>
    <property type="project" value="TreeGrafter"/>
</dbReference>
<name>A0A859QRP3_9HYPH</name>
<evidence type="ECO:0000313" key="3">
    <source>
        <dbReference type="Proteomes" id="UP000510721"/>
    </source>
</evidence>
<keyword evidence="3" id="KW-1185">Reference proteome</keyword>
<protein>
    <submittedName>
        <fullName evidence="2">Crp/Fnr family transcriptional regulator</fullName>
    </submittedName>
</protein>
<dbReference type="InterPro" id="IPR000595">
    <property type="entry name" value="cNMP-bd_dom"/>
</dbReference>
<dbReference type="PANTHER" id="PTHR24567:SF74">
    <property type="entry name" value="HTH-TYPE TRANSCRIPTIONAL REGULATOR ARCR"/>
    <property type="match status" value="1"/>
</dbReference>
<sequence>MIAIMSETIISELRPRATAQKSFEKGEHLFHRDNRVLSMFLVTDGGVHLVRYQADGNMAVLQRSGPGMLLAEASVFSERYHCDAVAIMTTCALVVPIAEVRQLLNDDPAFARAWTIHLSRELQSARKRAEIVALRTVSARLDAWVTWNDGRLPAKGDWRALAEEIGVSPEALYREISRRRSRCSRASIRNGNDNR</sequence>
<dbReference type="KEGG" id="emx:FKV68_12040"/>
<reference evidence="2 3" key="1">
    <citation type="submission" date="2019-06" db="EMBL/GenBank/DDBJ databases">
        <title>Complete genome sequence of Ensifer mexicanus ITTG R7 isolated from nodules of Acacia angustissima (Mill.) Kuntze.</title>
        <authorList>
            <person name="Rincon-Rosales R."/>
            <person name="Rogel M.A."/>
            <person name="Guerrero G."/>
            <person name="Rincon-Molina C.I."/>
            <person name="Lopez-Lopez A."/>
            <person name="Martinez-Romero E."/>
        </authorList>
    </citation>
    <scope>NUCLEOTIDE SEQUENCE [LARGE SCALE GENOMIC DNA]</scope>
    <source>
        <strain evidence="2 3">ITTG R7</strain>
    </source>
</reference>
<dbReference type="CDD" id="cd00038">
    <property type="entry name" value="CAP_ED"/>
    <property type="match status" value="1"/>
</dbReference>
<gene>
    <name evidence="2" type="ORF">FKV68_12040</name>
</gene>
<dbReference type="PROSITE" id="PS50042">
    <property type="entry name" value="CNMP_BINDING_3"/>
    <property type="match status" value="1"/>
</dbReference>